<dbReference type="Pfam" id="PF00583">
    <property type="entry name" value="Acetyltransf_1"/>
    <property type="match status" value="1"/>
</dbReference>
<dbReference type="GeneID" id="301978547"/>
<evidence type="ECO:0000313" key="6">
    <source>
        <dbReference type="Proteomes" id="UP000184395"/>
    </source>
</evidence>
<dbReference type="OrthoDB" id="9803233at2"/>
<dbReference type="RefSeq" id="WP_073428017.1">
    <property type="nucleotide sequence ID" value="NZ_CADFGY010000007.1"/>
</dbReference>
<feature type="domain" description="N-acetyltransferase" evidence="3">
    <location>
        <begin position="6"/>
        <end position="162"/>
    </location>
</feature>
<gene>
    <name evidence="4" type="ORF">J2804_004935</name>
    <name evidence="5" type="ORF">SAMN05192548_1006100</name>
</gene>
<evidence type="ECO:0000313" key="4">
    <source>
        <dbReference type="EMBL" id="MDR6411505.1"/>
    </source>
</evidence>
<dbReference type="KEGG" id="pts:CUJ90_10265"/>
<dbReference type="Proteomes" id="UP001264340">
    <property type="component" value="Unassembled WGS sequence"/>
</dbReference>
<proteinExistence type="predicted"/>
<dbReference type="PROSITE" id="PS51186">
    <property type="entry name" value="GNAT"/>
    <property type="match status" value="1"/>
</dbReference>
<protein>
    <submittedName>
        <fullName evidence="5">Acetyltransferase (GNAT) family protein</fullName>
    </submittedName>
    <submittedName>
        <fullName evidence="4">GNAT superfamily N-acetyltransferase</fullName>
    </submittedName>
</protein>
<dbReference type="Gene3D" id="3.40.630.30">
    <property type="match status" value="1"/>
</dbReference>
<evidence type="ECO:0000313" key="7">
    <source>
        <dbReference type="Proteomes" id="UP001264340"/>
    </source>
</evidence>
<name>A0A1M6M039_9BURK</name>
<dbReference type="Proteomes" id="UP000184395">
    <property type="component" value="Unassembled WGS sequence"/>
</dbReference>
<dbReference type="InterPro" id="IPR000182">
    <property type="entry name" value="GNAT_dom"/>
</dbReference>
<accession>A0A1M6M039</accession>
<evidence type="ECO:0000256" key="2">
    <source>
        <dbReference type="ARBA" id="ARBA00023315"/>
    </source>
</evidence>
<evidence type="ECO:0000313" key="5">
    <source>
        <dbReference type="EMBL" id="SHJ76852.1"/>
    </source>
</evidence>
<dbReference type="SUPFAM" id="SSF55729">
    <property type="entry name" value="Acyl-CoA N-acyltransferases (Nat)"/>
    <property type="match status" value="1"/>
</dbReference>
<dbReference type="AlphaFoldDB" id="A0A1M6M039"/>
<evidence type="ECO:0000256" key="1">
    <source>
        <dbReference type="ARBA" id="ARBA00022679"/>
    </source>
</evidence>
<dbReference type="EMBL" id="FRAB01000006">
    <property type="protein sequence ID" value="SHJ76852.1"/>
    <property type="molecule type" value="Genomic_DNA"/>
</dbReference>
<keyword evidence="7" id="KW-1185">Reference proteome</keyword>
<dbReference type="CDD" id="cd04301">
    <property type="entry name" value="NAT_SF"/>
    <property type="match status" value="1"/>
</dbReference>
<dbReference type="STRING" id="169427.SAMN05192548_1006100"/>
<reference evidence="4 7" key="2">
    <citation type="submission" date="2023-07" db="EMBL/GenBank/DDBJ databases">
        <title>Sorghum-associated microbial communities from plants grown in Nebraska, USA.</title>
        <authorList>
            <person name="Schachtman D."/>
        </authorList>
    </citation>
    <scope>NUCLEOTIDE SEQUENCE [LARGE SCALE GENOMIC DNA]</scope>
    <source>
        <strain evidence="4 7">DS1316</strain>
    </source>
</reference>
<keyword evidence="2" id="KW-0012">Acyltransferase</keyword>
<dbReference type="EMBL" id="JAVDRP010000011">
    <property type="protein sequence ID" value="MDR6411505.1"/>
    <property type="molecule type" value="Genomic_DNA"/>
</dbReference>
<evidence type="ECO:0000259" key="3">
    <source>
        <dbReference type="PROSITE" id="PS51186"/>
    </source>
</evidence>
<dbReference type="PANTHER" id="PTHR43877:SF2">
    <property type="entry name" value="AMINOALKYLPHOSPHONATE N-ACETYLTRANSFERASE-RELATED"/>
    <property type="match status" value="1"/>
</dbReference>
<keyword evidence="1 5" id="KW-0808">Transferase</keyword>
<sequence>MSLSVVDTTPLDPLAAPLLSALQREYATRYASFHKDNGESAAQEIARYPAEAFAPPEGAFILLLRDGAAIGGGAFKRYDARTAELKRVWTRDDVRRQGLARRVVQELEQRALAQGYTRVYLTTGFRQPEAWALYTNTGYASLFDTSLPPEVHVHLRYGKDLLAPGRIDTLDDLRAKEVHLATR</sequence>
<dbReference type="PANTHER" id="PTHR43877">
    <property type="entry name" value="AMINOALKYLPHOSPHONATE N-ACETYLTRANSFERASE-RELATED-RELATED"/>
    <property type="match status" value="1"/>
</dbReference>
<dbReference type="InterPro" id="IPR050832">
    <property type="entry name" value="Bact_Acetyltransf"/>
</dbReference>
<dbReference type="InterPro" id="IPR016181">
    <property type="entry name" value="Acyl_CoA_acyltransferase"/>
</dbReference>
<organism evidence="5 6">
    <name type="scientific">Paraburkholderia terricola</name>
    <dbReference type="NCBI Taxonomy" id="169427"/>
    <lineage>
        <taxon>Bacteria</taxon>
        <taxon>Pseudomonadati</taxon>
        <taxon>Pseudomonadota</taxon>
        <taxon>Betaproteobacteria</taxon>
        <taxon>Burkholderiales</taxon>
        <taxon>Burkholderiaceae</taxon>
        <taxon>Paraburkholderia</taxon>
    </lineage>
</organism>
<reference evidence="5 6" key="1">
    <citation type="submission" date="2016-11" db="EMBL/GenBank/DDBJ databases">
        <authorList>
            <person name="Jaros S."/>
            <person name="Januszkiewicz K."/>
            <person name="Wedrychowicz H."/>
        </authorList>
    </citation>
    <scope>NUCLEOTIDE SEQUENCE [LARGE SCALE GENOMIC DNA]</scope>
    <source>
        <strain evidence="5 6">LMG 20594</strain>
    </source>
</reference>
<dbReference type="GO" id="GO:0016747">
    <property type="term" value="F:acyltransferase activity, transferring groups other than amino-acyl groups"/>
    <property type="evidence" value="ECO:0007669"/>
    <property type="project" value="InterPro"/>
</dbReference>